<dbReference type="EMBL" id="JYDJ01000104">
    <property type="protein sequence ID" value="KRX44092.1"/>
    <property type="molecule type" value="Genomic_DNA"/>
</dbReference>
<accession>A0A0V0TYL6</accession>
<dbReference type="Proteomes" id="UP000055048">
    <property type="component" value="Unassembled WGS sequence"/>
</dbReference>
<evidence type="ECO:0000313" key="2">
    <source>
        <dbReference type="Proteomes" id="UP000055048"/>
    </source>
</evidence>
<organism evidence="1 2">
    <name type="scientific">Trichinella murrelli</name>
    <dbReference type="NCBI Taxonomy" id="144512"/>
    <lineage>
        <taxon>Eukaryota</taxon>
        <taxon>Metazoa</taxon>
        <taxon>Ecdysozoa</taxon>
        <taxon>Nematoda</taxon>
        <taxon>Enoplea</taxon>
        <taxon>Dorylaimia</taxon>
        <taxon>Trichinellida</taxon>
        <taxon>Trichinellidae</taxon>
        <taxon>Trichinella</taxon>
    </lineage>
</organism>
<protein>
    <submittedName>
        <fullName evidence="1">Uncharacterized protein</fullName>
    </submittedName>
</protein>
<keyword evidence="2" id="KW-1185">Reference proteome</keyword>
<name>A0A0V0TYL6_9BILA</name>
<dbReference type="AlphaFoldDB" id="A0A0V0TYL6"/>
<evidence type="ECO:0000313" key="1">
    <source>
        <dbReference type="EMBL" id="KRX44092.1"/>
    </source>
</evidence>
<gene>
    <name evidence="1" type="ORF">T05_2190</name>
</gene>
<sequence>MLQNRFDAEMLKVWSVDVTETVCKIETVNLQLLFNLNEAEVKRATLTGWSFMLCNQILPSIGNAFSCIGEALFTCKPI</sequence>
<proteinExistence type="predicted"/>
<reference evidence="1 2" key="1">
    <citation type="submission" date="2015-01" db="EMBL/GenBank/DDBJ databases">
        <title>Evolution of Trichinella species and genotypes.</title>
        <authorList>
            <person name="Korhonen P.K."/>
            <person name="Edoardo P."/>
            <person name="Giuseppe L.R."/>
            <person name="Gasser R.B."/>
        </authorList>
    </citation>
    <scope>NUCLEOTIDE SEQUENCE [LARGE SCALE GENOMIC DNA]</scope>
    <source>
        <strain evidence="1">ISS417</strain>
    </source>
</reference>
<comment type="caution">
    <text evidence="1">The sequence shown here is derived from an EMBL/GenBank/DDBJ whole genome shotgun (WGS) entry which is preliminary data.</text>
</comment>